<dbReference type="InterPro" id="IPR006847">
    <property type="entry name" value="IF2_N"/>
</dbReference>
<dbReference type="Pfam" id="PF04760">
    <property type="entry name" value="IF2_N"/>
    <property type="match status" value="1"/>
</dbReference>
<dbReference type="RefSeq" id="WP_137015195.1">
    <property type="nucleotide sequence ID" value="NZ_SZPX01000008.1"/>
</dbReference>
<gene>
    <name evidence="2" type="ORF">FCU45_10880</name>
</gene>
<dbReference type="AlphaFoldDB" id="A0A4U2Z331"/>
<dbReference type="EMBL" id="SZPX01000008">
    <property type="protein sequence ID" value="TKI68508.1"/>
    <property type="molecule type" value="Genomic_DNA"/>
</dbReference>
<organism evidence="2 3">
    <name type="scientific">Sulfurimonas crateris</name>
    <dbReference type="NCBI Taxonomy" id="2574727"/>
    <lineage>
        <taxon>Bacteria</taxon>
        <taxon>Pseudomonadati</taxon>
        <taxon>Campylobacterota</taxon>
        <taxon>Epsilonproteobacteria</taxon>
        <taxon>Campylobacterales</taxon>
        <taxon>Sulfurimonadaceae</taxon>
        <taxon>Sulfurimonas</taxon>
    </lineage>
</organism>
<keyword evidence="3" id="KW-1185">Reference proteome</keyword>
<accession>A0A4U2Z331</accession>
<evidence type="ECO:0000313" key="2">
    <source>
        <dbReference type="EMBL" id="TKI68508.1"/>
    </source>
</evidence>
<evidence type="ECO:0000259" key="1">
    <source>
        <dbReference type="Pfam" id="PF04760"/>
    </source>
</evidence>
<feature type="domain" description="Translation initiation factor IF-2 N-terminal" evidence="1">
    <location>
        <begin position="1"/>
        <end position="50"/>
    </location>
</feature>
<dbReference type="Gene3D" id="1.10.10.2480">
    <property type="match status" value="1"/>
</dbReference>
<dbReference type="Proteomes" id="UP000309561">
    <property type="component" value="Unassembled WGS sequence"/>
</dbReference>
<protein>
    <recommendedName>
        <fullName evidence="1">Translation initiation factor IF-2 N-terminal domain-containing protein</fullName>
    </recommendedName>
</protein>
<reference evidence="2 3" key="1">
    <citation type="submission" date="2019-04" db="EMBL/GenBank/DDBJ databases">
        <title>Sulfurimonas crateris sp. nov. a facultative anaerobic sulfur-oxidizing chemolithautotrophic bacterium isolated from a terrestrial mud vulcano.</title>
        <authorList>
            <person name="Ratnikova N.M."/>
            <person name="Slobodkin A.I."/>
            <person name="Merkel A.Y."/>
            <person name="Novikov A."/>
            <person name="Bonch-Osmolovskaya E.A."/>
            <person name="Slobodkina G.B."/>
        </authorList>
    </citation>
    <scope>NUCLEOTIDE SEQUENCE [LARGE SCALE GENOMIC DNA]</scope>
    <source>
        <strain evidence="2 3">SN118</strain>
    </source>
</reference>
<name>A0A4U2Z331_9BACT</name>
<evidence type="ECO:0000313" key="3">
    <source>
        <dbReference type="Proteomes" id="UP000309561"/>
    </source>
</evidence>
<sequence>MDKVNIKYIADELGVSTKEVFNRAVLMSMDVKSIRSAVSLEDAQKIFDAIMHNEQFDSIDSLFYKNKNLTVYLSDNSIDINFLNNISLPYTDQAIDNLLLFSYNFSDDRLQELYSMSLEKLNIEKYLKNKFNDSDFKNLAESIRSFSNDFEIDFIDNKPLDNLKLYCKKFKPQLISIEGIDFLAIEKNNFEIFNIVKEMTLLGIKFELSIVNARINKKEIFRNKLNTLF</sequence>
<comment type="caution">
    <text evidence="2">The sequence shown here is derived from an EMBL/GenBank/DDBJ whole genome shotgun (WGS) entry which is preliminary data.</text>
</comment>
<proteinExistence type="predicted"/>